<accession>A0ACC2PP43</accession>
<organism evidence="1 2">
    <name type="scientific">Eretmocerus hayati</name>
    <dbReference type="NCBI Taxonomy" id="131215"/>
    <lineage>
        <taxon>Eukaryota</taxon>
        <taxon>Metazoa</taxon>
        <taxon>Ecdysozoa</taxon>
        <taxon>Arthropoda</taxon>
        <taxon>Hexapoda</taxon>
        <taxon>Insecta</taxon>
        <taxon>Pterygota</taxon>
        <taxon>Neoptera</taxon>
        <taxon>Endopterygota</taxon>
        <taxon>Hymenoptera</taxon>
        <taxon>Apocrita</taxon>
        <taxon>Proctotrupomorpha</taxon>
        <taxon>Chalcidoidea</taxon>
        <taxon>Aphelinidae</taxon>
        <taxon>Aphelininae</taxon>
        <taxon>Eretmocerus</taxon>
    </lineage>
</organism>
<comment type="caution">
    <text evidence="1">The sequence shown here is derived from an EMBL/GenBank/DDBJ whole genome shotgun (WGS) entry which is preliminary data.</text>
</comment>
<proteinExistence type="predicted"/>
<sequence>MFSCEFCEERLKDRDRLIKHLIQIHSHEKKLNVPCGKEGCSKVFNNPSSRRSHISRVHQLHADRAALPPSQRTEPVRSLSMSASNSNTEDHVANFLSQKCSNDDSLINGGKKNSTDPDSIPQLKNFAHNKKNVDQHNPQISNEIALVPNSQSQSMQDSRKKIELRLLLKMRKQCLPDSFIQSVIGDVKELIYCCIANHVPPEVAEECTEIFNDLKTKWKQDRYLKENTDLIPPKEILLDSKFKKSSQPEFGMNRKIVKCHDTFYFVSIVETIVKFFQ</sequence>
<dbReference type="Proteomes" id="UP001239111">
    <property type="component" value="Chromosome 1"/>
</dbReference>
<gene>
    <name evidence="1" type="ORF">QAD02_020968</name>
</gene>
<reference evidence="1" key="1">
    <citation type="submission" date="2023-04" db="EMBL/GenBank/DDBJ databases">
        <title>A chromosome-level genome assembly of the parasitoid wasp Eretmocerus hayati.</title>
        <authorList>
            <person name="Zhong Y."/>
            <person name="Liu S."/>
            <person name="Liu Y."/>
        </authorList>
    </citation>
    <scope>NUCLEOTIDE SEQUENCE</scope>
    <source>
        <strain evidence="1">ZJU_SS_LIU_2023</strain>
    </source>
</reference>
<keyword evidence="2" id="KW-1185">Reference proteome</keyword>
<evidence type="ECO:0000313" key="1">
    <source>
        <dbReference type="EMBL" id="KAJ8685175.1"/>
    </source>
</evidence>
<protein>
    <submittedName>
        <fullName evidence="1">Uncharacterized protein</fullName>
    </submittedName>
</protein>
<evidence type="ECO:0000313" key="2">
    <source>
        <dbReference type="Proteomes" id="UP001239111"/>
    </source>
</evidence>
<name>A0ACC2PP43_9HYME</name>
<dbReference type="EMBL" id="CM056741">
    <property type="protein sequence ID" value="KAJ8685175.1"/>
    <property type="molecule type" value="Genomic_DNA"/>
</dbReference>